<dbReference type="AlphaFoldDB" id="X1CJI5"/>
<comment type="caution">
    <text evidence="1">The sequence shown here is derived from an EMBL/GenBank/DDBJ whole genome shotgun (WGS) entry which is preliminary data.</text>
</comment>
<sequence length="166" mass="19554">HDVLDFDGMKSILREAEMLYIKNIRDENQDQYLDLFSFKKIISAQNCLLFDSSMLLFEIGKKFSFYLFPFGKKFEEIIHEINSTIITDWKVEIIEKNEDLITISVQKCIFCSEIGVPCEMFKGFLVHSLEKALPSDFNVIHYGDRENVDHPDHNTFVLKLKIEKKY</sequence>
<evidence type="ECO:0008006" key="2">
    <source>
        <dbReference type="Google" id="ProtNLM"/>
    </source>
</evidence>
<name>X1CJI5_9ZZZZ</name>
<gene>
    <name evidence="1" type="ORF">S01H4_31952</name>
</gene>
<accession>X1CJI5</accession>
<organism evidence="1">
    <name type="scientific">marine sediment metagenome</name>
    <dbReference type="NCBI Taxonomy" id="412755"/>
    <lineage>
        <taxon>unclassified sequences</taxon>
        <taxon>metagenomes</taxon>
        <taxon>ecological metagenomes</taxon>
    </lineage>
</organism>
<protein>
    <recommendedName>
        <fullName evidence="2">4-vinyl reductase 4VR domain-containing protein</fullName>
    </recommendedName>
</protein>
<dbReference type="EMBL" id="BART01016646">
    <property type="protein sequence ID" value="GAG84381.1"/>
    <property type="molecule type" value="Genomic_DNA"/>
</dbReference>
<feature type="non-terminal residue" evidence="1">
    <location>
        <position position="1"/>
    </location>
</feature>
<reference evidence="1" key="1">
    <citation type="journal article" date="2014" name="Front. Microbiol.">
        <title>High frequency of phylogenetically diverse reductive dehalogenase-homologous genes in deep subseafloor sedimentary metagenomes.</title>
        <authorList>
            <person name="Kawai M."/>
            <person name="Futagami T."/>
            <person name="Toyoda A."/>
            <person name="Takaki Y."/>
            <person name="Nishi S."/>
            <person name="Hori S."/>
            <person name="Arai W."/>
            <person name="Tsubouchi T."/>
            <person name="Morono Y."/>
            <person name="Uchiyama I."/>
            <person name="Ito T."/>
            <person name="Fujiyama A."/>
            <person name="Inagaki F."/>
            <person name="Takami H."/>
        </authorList>
    </citation>
    <scope>NUCLEOTIDE SEQUENCE</scope>
    <source>
        <strain evidence="1">Expedition CK06-06</strain>
    </source>
</reference>
<evidence type="ECO:0000313" key="1">
    <source>
        <dbReference type="EMBL" id="GAG84381.1"/>
    </source>
</evidence>
<proteinExistence type="predicted"/>